<dbReference type="SUPFAM" id="SSF52833">
    <property type="entry name" value="Thioredoxin-like"/>
    <property type="match status" value="1"/>
</dbReference>
<sequence length="406" mass="46509">MKKIIVILLLSAICGMTNGQLLTRNANKYAQLKIIADKLNTITSYQSDCDLVITSSEQGTLHSASTLIVQKVPTDTLCGFYYYFKTDEQYKKNNNDFIAFFNNAFYLSKNNAINKYTLFDYPKRFKDTKFDNGYSPAIHRSSLYFTVTPKELSEFIDKSIIDNEKIIEQKPDTLIGGKNCIKYVIKASKLAYLLSTELCFEKEQLFPLYYRHKLISGMSSQSVIATFSNTKVDFQLPASYFSEESLFGRKLEKNTKEIKYKQLKIGEVAPDWELPILGKMIKLSSKELLGKYIMLEFTGTWCPHCWDAVKMMNRLENEFNGNNKLSILSVFSTDIDNEEKITKFANEQKIKSTILHSAKTVGDKYYVVGYPSFFIIDPTGKLVLTIAGYSQDIENEIANYLKDNLK</sequence>
<feature type="signal peptide" evidence="5">
    <location>
        <begin position="1"/>
        <end position="19"/>
    </location>
</feature>
<keyword evidence="8" id="KW-1185">Reference proteome</keyword>
<keyword evidence="3" id="KW-1015">Disulfide bond</keyword>
<gene>
    <name evidence="7" type="ORF">AQPE_1738</name>
</gene>
<proteinExistence type="predicted"/>
<protein>
    <submittedName>
        <fullName evidence="7">Thiol:disulfide interchange protein</fullName>
    </submittedName>
</protein>
<evidence type="ECO:0000256" key="4">
    <source>
        <dbReference type="ARBA" id="ARBA00023284"/>
    </source>
</evidence>
<dbReference type="Gene3D" id="3.40.30.10">
    <property type="entry name" value="Glutaredoxin"/>
    <property type="match status" value="1"/>
</dbReference>
<dbReference type="InterPro" id="IPR036249">
    <property type="entry name" value="Thioredoxin-like_sf"/>
</dbReference>
<reference evidence="7" key="1">
    <citation type="journal article" date="2020" name="Int. J. Syst. Evol. Microbiol.">
        <title>Aquipluma nitroreducens gen. nov. sp. nov., a novel facultatively anaerobic bacterium isolated from a freshwater lake.</title>
        <authorList>
            <person name="Watanabe M."/>
            <person name="Kojima H."/>
            <person name="Fukui M."/>
        </authorList>
    </citation>
    <scope>NUCLEOTIDE SEQUENCE</scope>
    <source>
        <strain evidence="7">MeG22</strain>
    </source>
</reference>
<dbReference type="AlphaFoldDB" id="A0A5K7S7Q1"/>
<dbReference type="GO" id="GO:0016209">
    <property type="term" value="F:antioxidant activity"/>
    <property type="evidence" value="ECO:0007669"/>
    <property type="project" value="InterPro"/>
</dbReference>
<evidence type="ECO:0000313" key="7">
    <source>
        <dbReference type="EMBL" id="BBE17582.1"/>
    </source>
</evidence>
<dbReference type="InterPro" id="IPR013766">
    <property type="entry name" value="Thioredoxin_domain"/>
</dbReference>
<evidence type="ECO:0000256" key="5">
    <source>
        <dbReference type="SAM" id="SignalP"/>
    </source>
</evidence>
<comment type="subcellular location">
    <subcellularLocation>
        <location evidence="1">Cell envelope</location>
    </subcellularLocation>
</comment>
<organism evidence="7 8">
    <name type="scientific">Aquipluma nitroreducens</name>
    <dbReference type="NCBI Taxonomy" id="2010828"/>
    <lineage>
        <taxon>Bacteria</taxon>
        <taxon>Pseudomonadati</taxon>
        <taxon>Bacteroidota</taxon>
        <taxon>Bacteroidia</taxon>
        <taxon>Marinilabiliales</taxon>
        <taxon>Prolixibacteraceae</taxon>
        <taxon>Aquipluma</taxon>
    </lineage>
</organism>
<dbReference type="EMBL" id="AP018694">
    <property type="protein sequence ID" value="BBE17582.1"/>
    <property type="molecule type" value="Genomic_DNA"/>
</dbReference>
<evidence type="ECO:0000256" key="1">
    <source>
        <dbReference type="ARBA" id="ARBA00004196"/>
    </source>
</evidence>
<evidence type="ECO:0000256" key="2">
    <source>
        <dbReference type="ARBA" id="ARBA00022748"/>
    </source>
</evidence>
<dbReference type="PANTHER" id="PTHR42852:SF6">
    <property type="entry name" value="THIOL:DISULFIDE INTERCHANGE PROTEIN DSBE"/>
    <property type="match status" value="1"/>
</dbReference>
<dbReference type="RefSeq" id="WP_318350562.1">
    <property type="nucleotide sequence ID" value="NZ_AP018694.1"/>
</dbReference>
<dbReference type="GO" id="GO:0017004">
    <property type="term" value="P:cytochrome complex assembly"/>
    <property type="evidence" value="ECO:0007669"/>
    <property type="project" value="UniProtKB-KW"/>
</dbReference>
<evidence type="ECO:0000256" key="3">
    <source>
        <dbReference type="ARBA" id="ARBA00023157"/>
    </source>
</evidence>
<evidence type="ECO:0000313" key="8">
    <source>
        <dbReference type="Proteomes" id="UP001193389"/>
    </source>
</evidence>
<dbReference type="InterPro" id="IPR000866">
    <property type="entry name" value="AhpC/TSA"/>
</dbReference>
<accession>A0A5K7S7Q1</accession>
<dbReference type="Proteomes" id="UP001193389">
    <property type="component" value="Chromosome"/>
</dbReference>
<dbReference type="GO" id="GO:0016491">
    <property type="term" value="F:oxidoreductase activity"/>
    <property type="evidence" value="ECO:0007669"/>
    <property type="project" value="InterPro"/>
</dbReference>
<keyword evidence="5" id="KW-0732">Signal</keyword>
<keyword evidence="2" id="KW-0201">Cytochrome c-type biogenesis</keyword>
<dbReference type="InterPro" id="IPR050553">
    <property type="entry name" value="Thioredoxin_ResA/DsbE_sf"/>
</dbReference>
<dbReference type="CDD" id="cd02966">
    <property type="entry name" value="TlpA_like_family"/>
    <property type="match status" value="1"/>
</dbReference>
<feature type="chain" id="PRO_5024305902" evidence="5">
    <location>
        <begin position="20"/>
        <end position="406"/>
    </location>
</feature>
<dbReference type="GO" id="GO:0030313">
    <property type="term" value="C:cell envelope"/>
    <property type="evidence" value="ECO:0007669"/>
    <property type="project" value="UniProtKB-SubCell"/>
</dbReference>
<evidence type="ECO:0000259" key="6">
    <source>
        <dbReference type="PROSITE" id="PS51352"/>
    </source>
</evidence>
<dbReference type="Pfam" id="PF00578">
    <property type="entry name" value="AhpC-TSA"/>
    <property type="match status" value="1"/>
</dbReference>
<dbReference type="PROSITE" id="PS51352">
    <property type="entry name" value="THIOREDOXIN_2"/>
    <property type="match status" value="1"/>
</dbReference>
<dbReference type="PANTHER" id="PTHR42852">
    <property type="entry name" value="THIOL:DISULFIDE INTERCHANGE PROTEIN DSBE"/>
    <property type="match status" value="1"/>
</dbReference>
<name>A0A5K7S7Q1_9BACT</name>
<feature type="domain" description="Thioredoxin" evidence="6">
    <location>
        <begin position="263"/>
        <end position="406"/>
    </location>
</feature>
<keyword evidence="4" id="KW-0676">Redox-active center</keyword>
<dbReference type="KEGG" id="anf:AQPE_1738"/>